<proteinExistence type="inferred from homology"/>
<dbReference type="InterPro" id="IPR029098">
    <property type="entry name" value="Acetyltransf_C"/>
</dbReference>
<dbReference type="Gene3D" id="1.20.1180.10">
    <property type="entry name" value="Udp N-acetylglucosamine O-acyltransferase, C-terminal domain"/>
    <property type="match status" value="1"/>
</dbReference>
<evidence type="ECO:0000256" key="1">
    <source>
        <dbReference type="ARBA" id="ARBA00022516"/>
    </source>
</evidence>
<comment type="subcellular location">
    <subcellularLocation>
        <location evidence="6">Cytoplasm</location>
    </subcellularLocation>
</comment>
<name>A0ABU9D5D3_9PROT</name>
<comment type="caution">
    <text evidence="8">The sequence shown here is derived from an EMBL/GenBank/DDBJ whole genome shotgun (WGS) entry which is preliminary data.</text>
</comment>
<keyword evidence="5 6" id="KW-0012">Acyltransferase</keyword>
<dbReference type="InterPro" id="IPR037157">
    <property type="entry name" value="Acetyltransf_C_sf"/>
</dbReference>
<dbReference type="NCBIfam" id="NF003657">
    <property type="entry name" value="PRK05289.1"/>
    <property type="match status" value="1"/>
</dbReference>
<feature type="domain" description="UDP N-acetylglucosamine O-acyltransferase C-terminal" evidence="7">
    <location>
        <begin position="179"/>
        <end position="259"/>
    </location>
</feature>
<comment type="function">
    <text evidence="6">Involved in the biosynthesis of lipid A, a phosphorylated glycolipid that anchors the lipopolysaccharide to the outer membrane of the cell.</text>
</comment>
<evidence type="ECO:0000313" key="9">
    <source>
        <dbReference type="Proteomes" id="UP001446205"/>
    </source>
</evidence>
<organism evidence="8 9">
    <name type="scientific">Thermithiobacillus plumbiphilus</name>
    <dbReference type="NCBI Taxonomy" id="1729899"/>
    <lineage>
        <taxon>Bacteria</taxon>
        <taxon>Pseudomonadati</taxon>
        <taxon>Pseudomonadota</taxon>
        <taxon>Acidithiobacillia</taxon>
        <taxon>Acidithiobacillales</taxon>
        <taxon>Thermithiobacillaceae</taxon>
        <taxon>Thermithiobacillus</taxon>
    </lineage>
</organism>
<keyword evidence="3 6" id="KW-0808">Transferase</keyword>
<dbReference type="Pfam" id="PF13720">
    <property type="entry name" value="Acetyltransf_11"/>
    <property type="match status" value="1"/>
</dbReference>
<dbReference type="GO" id="GO:0008780">
    <property type="term" value="F:acyl-[acyl-carrier-protein]-UDP-N-acetylglucosamine O-acyltransferase activity"/>
    <property type="evidence" value="ECO:0007669"/>
    <property type="project" value="UniProtKB-EC"/>
</dbReference>
<dbReference type="PANTHER" id="PTHR43480:SF1">
    <property type="entry name" value="ACYL-[ACYL-CARRIER-PROTEIN]--UDP-N-ACETYLGLUCOSAMINE O-ACYLTRANSFERASE, MITOCHONDRIAL-RELATED"/>
    <property type="match status" value="1"/>
</dbReference>
<dbReference type="PANTHER" id="PTHR43480">
    <property type="entry name" value="ACYL-[ACYL-CARRIER-PROTEIN]--UDP-N-ACETYLGLUCOSAMINE O-ACYLTRANSFERASE"/>
    <property type="match status" value="1"/>
</dbReference>
<dbReference type="SUPFAM" id="SSF51161">
    <property type="entry name" value="Trimeric LpxA-like enzymes"/>
    <property type="match status" value="1"/>
</dbReference>
<dbReference type="PIRSF" id="PIRSF000456">
    <property type="entry name" value="UDP-GlcNAc_acltr"/>
    <property type="match status" value="1"/>
</dbReference>
<evidence type="ECO:0000256" key="6">
    <source>
        <dbReference type="HAMAP-Rule" id="MF_00387"/>
    </source>
</evidence>
<comment type="catalytic activity">
    <reaction evidence="6">
        <text>a (3R)-hydroxyacyl-[ACP] + UDP-N-acetyl-alpha-D-glucosamine = a UDP-3-O-[(3R)-3-hydroxyacyl]-N-acetyl-alpha-D-glucosamine + holo-[ACP]</text>
        <dbReference type="Rhea" id="RHEA:67812"/>
        <dbReference type="Rhea" id="RHEA-COMP:9685"/>
        <dbReference type="Rhea" id="RHEA-COMP:9945"/>
        <dbReference type="ChEBI" id="CHEBI:57705"/>
        <dbReference type="ChEBI" id="CHEBI:64479"/>
        <dbReference type="ChEBI" id="CHEBI:78827"/>
        <dbReference type="ChEBI" id="CHEBI:173225"/>
        <dbReference type="EC" id="2.3.1.129"/>
    </reaction>
</comment>
<keyword evidence="6" id="KW-0677">Repeat</keyword>
<dbReference type="InterPro" id="IPR011004">
    <property type="entry name" value="Trimer_LpxA-like_sf"/>
</dbReference>
<dbReference type="InterPro" id="IPR010137">
    <property type="entry name" value="Lipid_A_LpxA"/>
</dbReference>
<comment type="pathway">
    <text evidence="6">Glycolipid biosynthesis; lipid IV(A) biosynthesis; lipid IV(A) from (3R)-3-hydroxytetradecanoyl-[acyl-carrier-protein] and UDP-N-acetyl-alpha-D-glucosamine: step 1/6.</text>
</comment>
<sequence length="261" mass="28038">MKSALLIHPSALIDPAARLAEGVKVGAFTVIGPDVDIGPDCEIGAHAVIEGPTRMGRGNRIFPFASVGTAPQDLKYAGEPTRLEIGEGNTIREFVTINRGTTKQEGVTRLGSHCLLMAYAHVAHDCSIGDHVVMANAATLAGHVTVEDYAILGGLSAVHQFARVGAHAILGGGTMAPQDIPPFVMAAGNHATLHGINVRGLERRGFSNEDILQLKRAYKLLFRGGRKFETGFELIREQGLDSPHVRYLMDFIRDSQRGVTR</sequence>
<dbReference type="EMBL" id="JBBPCO010000001">
    <property type="protein sequence ID" value="MEK8088186.1"/>
    <property type="molecule type" value="Genomic_DNA"/>
</dbReference>
<evidence type="ECO:0000256" key="5">
    <source>
        <dbReference type="ARBA" id="ARBA00023315"/>
    </source>
</evidence>
<dbReference type="HAMAP" id="MF_00387">
    <property type="entry name" value="LpxA"/>
    <property type="match status" value="1"/>
</dbReference>
<protein>
    <recommendedName>
        <fullName evidence="6">Acyl-[acyl-carrier-protein]--UDP-N-acetylglucosamine O-acyltransferase</fullName>
        <shortName evidence="6">UDP-N-acetylglucosamine acyltransferase</shortName>
        <ecNumber evidence="6">2.3.1.129</ecNumber>
    </recommendedName>
</protein>
<dbReference type="NCBIfam" id="TIGR01852">
    <property type="entry name" value="lipid_A_lpxA"/>
    <property type="match status" value="1"/>
</dbReference>
<reference evidence="8 9" key="1">
    <citation type="submission" date="2024-04" db="EMBL/GenBank/DDBJ databases">
        <authorList>
            <person name="Abashina T."/>
            <person name="Shaikin A."/>
        </authorList>
    </citation>
    <scope>NUCLEOTIDE SEQUENCE [LARGE SCALE GENOMIC DNA]</scope>
    <source>
        <strain evidence="8 9">AAFK</strain>
    </source>
</reference>
<dbReference type="Pfam" id="PF00132">
    <property type="entry name" value="Hexapep"/>
    <property type="match status" value="2"/>
</dbReference>
<accession>A0ABU9D5D3</accession>
<comment type="subunit">
    <text evidence="6">Homotrimer.</text>
</comment>
<dbReference type="CDD" id="cd03351">
    <property type="entry name" value="LbH_UDP-GlcNAc_AT"/>
    <property type="match status" value="1"/>
</dbReference>
<evidence type="ECO:0000313" key="8">
    <source>
        <dbReference type="EMBL" id="MEK8088186.1"/>
    </source>
</evidence>
<dbReference type="RefSeq" id="WP_341369253.1">
    <property type="nucleotide sequence ID" value="NZ_JBBPCO010000001.1"/>
</dbReference>
<dbReference type="InterPro" id="IPR001451">
    <property type="entry name" value="Hexapep"/>
</dbReference>
<keyword evidence="9" id="KW-1185">Reference proteome</keyword>
<evidence type="ECO:0000256" key="4">
    <source>
        <dbReference type="ARBA" id="ARBA00023098"/>
    </source>
</evidence>
<keyword evidence="2 6" id="KW-0441">Lipid A biosynthesis</keyword>
<comment type="similarity">
    <text evidence="6">Belongs to the transferase hexapeptide repeat family. LpxA subfamily.</text>
</comment>
<evidence type="ECO:0000259" key="7">
    <source>
        <dbReference type="Pfam" id="PF13720"/>
    </source>
</evidence>
<keyword evidence="6" id="KW-0963">Cytoplasm</keyword>
<evidence type="ECO:0000256" key="3">
    <source>
        <dbReference type="ARBA" id="ARBA00022679"/>
    </source>
</evidence>
<dbReference type="Gene3D" id="2.160.10.10">
    <property type="entry name" value="Hexapeptide repeat proteins"/>
    <property type="match status" value="1"/>
</dbReference>
<dbReference type="EC" id="2.3.1.129" evidence="6"/>
<dbReference type="Proteomes" id="UP001446205">
    <property type="component" value="Unassembled WGS sequence"/>
</dbReference>
<evidence type="ECO:0000256" key="2">
    <source>
        <dbReference type="ARBA" id="ARBA00022556"/>
    </source>
</evidence>
<keyword evidence="4 6" id="KW-0443">Lipid metabolism</keyword>
<gene>
    <name evidence="6 8" type="primary">lpxA</name>
    <name evidence="8" type="ORF">WOB96_00255</name>
</gene>
<keyword evidence="1 6" id="KW-0444">Lipid biosynthesis</keyword>